<comment type="caution">
    <text evidence="3">The sequence shown here is derived from an EMBL/GenBank/DDBJ whole genome shotgun (WGS) entry which is preliminary data.</text>
</comment>
<evidence type="ECO:0000256" key="1">
    <source>
        <dbReference type="SAM" id="Phobius"/>
    </source>
</evidence>
<organism evidence="3 4">
    <name type="scientific">Trifolium medium</name>
    <dbReference type="NCBI Taxonomy" id="97028"/>
    <lineage>
        <taxon>Eukaryota</taxon>
        <taxon>Viridiplantae</taxon>
        <taxon>Streptophyta</taxon>
        <taxon>Embryophyta</taxon>
        <taxon>Tracheophyta</taxon>
        <taxon>Spermatophyta</taxon>
        <taxon>Magnoliopsida</taxon>
        <taxon>eudicotyledons</taxon>
        <taxon>Gunneridae</taxon>
        <taxon>Pentapetalae</taxon>
        <taxon>rosids</taxon>
        <taxon>fabids</taxon>
        <taxon>Fabales</taxon>
        <taxon>Fabaceae</taxon>
        <taxon>Papilionoideae</taxon>
        <taxon>50 kb inversion clade</taxon>
        <taxon>NPAAA clade</taxon>
        <taxon>Hologalegina</taxon>
        <taxon>IRL clade</taxon>
        <taxon>Trifolieae</taxon>
        <taxon>Trifolium</taxon>
    </lineage>
</organism>
<dbReference type="PANTHER" id="PTHR36617:SF16">
    <property type="entry name" value="OS04G0516500 PROTEIN"/>
    <property type="match status" value="1"/>
</dbReference>
<accession>A0A392NXM5</accession>
<dbReference type="PANTHER" id="PTHR36617">
    <property type="entry name" value="PROTEIN, PUTATIVE-RELATED"/>
    <property type="match status" value="1"/>
</dbReference>
<dbReference type="InterPro" id="IPR026960">
    <property type="entry name" value="RVT-Znf"/>
</dbReference>
<dbReference type="EMBL" id="LXQA010051561">
    <property type="protein sequence ID" value="MCI03235.1"/>
    <property type="molecule type" value="Genomic_DNA"/>
</dbReference>
<keyword evidence="1" id="KW-1133">Transmembrane helix</keyword>
<evidence type="ECO:0000313" key="3">
    <source>
        <dbReference type="EMBL" id="MCI03235.1"/>
    </source>
</evidence>
<proteinExistence type="predicted"/>
<keyword evidence="4" id="KW-1185">Reference proteome</keyword>
<keyword evidence="1" id="KW-0472">Membrane</keyword>
<name>A0A392NXM5_9FABA</name>
<protein>
    <recommendedName>
        <fullName evidence="2">Reverse transcriptase zinc-binding domain-containing protein</fullName>
    </recommendedName>
</protein>
<sequence>NFPRLFSLSNQKDSLVSEVGARHGDRWIWSFSWRRNLFQWEEDLVAQLLDALESVVLNMEDDTWCWVPNPEGIFSVKSTYDYLAKVLSSEDVIQEEMVLVFDQIWDSPAPSKVIAFSWQLLYDRIPTRRNLDYRRILAPEASRECVGCVGKVESSIHLFLHCPTAMLVWYDVFRWIGVVIVIPPTLFSLFEVLRGMASNKKIRMGYLLIWHATLWCLWKARNNTIFANGSMDSKDIVEEIKVLSWKWSLVRLKSSPCMFYEWTWDPGDCFLR</sequence>
<feature type="transmembrane region" description="Helical" evidence="1">
    <location>
        <begin position="172"/>
        <end position="193"/>
    </location>
</feature>
<feature type="domain" description="Reverse transcriptase zinc-binding" evidence="2">
    <location>
        <begin position="74"/>
        <end position="169"/>
    </location>
</feature>
<feature type="non-terminal residue" evidence="3">
    <location>
        <position position="1"/>
    </location>
</feature>
<evidence type="ECO:0000259" key="2">
    <source>
        <dbReference type="Pfam" id="PF13966"/>
    </source>
</evidence>
<dbReference type="Proteomes" id="UP000265520">
    <property type="component" value="Unassembled WGS sequence"/>
</dbReference>
<dbReference type="Pfam" id="PF13966">
    <property type="entry name" value="zf-RVT"/>
    <property type="match status" value="1"/>
</dbReference>
<evidence type="ECO:0000313" key="4">
    <source>
        <dbReference type="Proteomes" id="UP000265520"/>
    </source>
</evidence>
<reference evidence="3 4" key="1">
    <citation type="journal article" date="2018" name="Front. Plant Sci.">
        <title>Red Clover (Trifolium pratense) and Zigzag Clover (T. medium) - A Picture of Genomic Similarities and Differences.</title>
        <authorList>
            <person name="Dluhosova J."/>
            <person name="Istvanek J."/>
            <person name="Nedelnik J."/>
            <person name="Repkova J."/>
        </authorList>
    </citation>
    <scope>NUCLEOTIDE SEQUENCE [LARGE SCALE GENOMIC DNA]</scope>
    <source>
        <strain evidence="4">cv. 10/8</strain>
        <tissue evidence="3">Leaf</tissue>
    </source>
</reference>
<dbReference type="AlphaFoldDB" id="A0A392NXM5"/>
<keyword evidence="1" id="KW-0812">Transmembrane</keyword>